<comment type="caution">
    <text evidence="1">The sequence shown here is derived from an EMBL/GenBank/DDBJ whole genome shotgun (WGS) entry which is preliminary data.</text>
</comment>
<dbReference type="Proteomes" id="UP001062846">
    <property type="component" value="Chromosome 3"/>
</dbReference>
<name>A0ACC0PFW9_RHOML</name>
<protein>
    <submittedName>
        <fullName evidence="1">Uncharacterized protein</fullName>
    </submittedName>
</protein>
<evidence type="ECO:0000313" key="2">
    <source>
        <dbReference type="Proteomes" id="UP001062846"/>
    </source>
</evidence>
<evidence type="ECO:0000313" key="1">
    <source>
        <dbReference type="EMBL" id="KAI8563607.1"/>
    </source>
</evidence>
<proteinExistence type="predicted"/>
<keyword evidence="2" id="KW-1185">Reference proteome</keyword>
<sequence length="596" mass="65445">MNSLGVQVVAGRWFMVFASFLIMSAAGATYMFGLYSIDIKSSLGYDQTTLNLLSFFKDLGGNFGILTGLINEVTPPWVALSVSAVLNFSGYFMIWLAVTKRISTPPVWQMCLYTYIGANSQAFANTSTLVTCVKNFPESRGVVLGLLKGFTGLSGAILTQLYHAVYGNDPKSLILFIGWLPTVISLTFLRTIRVIKVIRQPNELKVFYNFLYISLGLAAFLMVIIIFENQFHFSRTEYGGSAAVVLILLFLPLVVVIKEDYDVWRGKKSQAMNESTSELKIITEKSSGETAAPPMSPPSTDGTVATTELGVDFKNTDESLPTSLKQQESISSFKNVFRPPNRGHDYTILQALFSIDMLILFFTTFCGIGGTMTAIDNLGQIGMSRGYPTKSISTLVSLISIWSFLGRVFAGFASEIFLKKYKFPRPLFLTLTLLFSCVGHLLIAFDVPNGLYIASIIIGFCLGAQWPLFMAIISEVFGLKYYSTLFNIGATASPIALYVLNVKVAGHLYDREAGRQMASSGAIKKAGSDLNCSGADCFKLAFIIITAVTFLGAIVSMILVVRTKKFYRSDIYKKFREEANAVEMVVDRGAGEMAGL</sequence>
<reference evidence="1" key="1">
    <citation type="submission" date="2022-02" db="EMBL/GenBank/DDBJ databases">
        <title>Plant Genome Project.</title>
        <authorList>
            <person name="Zhang R.-G."/>
        </authorList>
    </citation>
    <scope>NUCLEOTIDE SEQUENCE</scope>
    <source>
        <strain evidence="1">AT1</strain>
    </source>
</reference>
<gene>
    <name evidence="1" type="ORF">RHMOL_Rhmol03G0122500</name>
</gene>
<dbReference type="EMBL" id="CM046390">
    <property type="protein sequence ID" value="KAI8563607.1"/>
    <property type="molecule type" value="Genomic_DNA"/>
</dbReference>
<organism evidence="1 2">
    <name type="scientific">Rhododendron molle</name>
    <name type="common">Chinese azalea</name>
    <name type="synonym">Azalea mollis</name>
    <dbReference type="NCBI Taxonomy" id="49168"/>
    <lineage>
        <taxon>Eukaryota</taxon>
        <taxon>Viridiplantae</taxon>
        <taxon>Streptophyta</taxon>
        <taxon>Embryophyta</taxon>
        <taxon>Tracheophyta</taxon>
        <taxon>Spermatophyta</taxon>
        <taxon>Magnoliopsida</taxon>
        <taxon>eudicotyledons</taxon>
        <taxon>Gunneridae</taxon>
        <taxon>Pentapetalae</taxon>
        <taxon>asterids</taxon>
        <taxon>Ericales</taxon>
        <taxon>Ericaceae</taxon>
        <taxon>Ericoideae</taxon>
        <taxon>Rhodoreae</taxon>
        <taxon>Rhododendron</taxon>
    </lineage>
</organism>
<accession>A0ACC0PFW9</accession>